<evidence type="ECO:0000259" key="1">
    <source>
        <dbReference type="PROSITE" id="PS50104"/>
    </source>
</evidence>
<organism evidence="2 3">
    <name type="scientific">Amycolatopsis endophytica</name>
    <dbReference type="NCBI Taxonomy" id="860233"/>
    <lineage>
        <taxon>Bacteria</taxon>
        <taxon>Bacillati</taxon>
        <taxon>Actinomycetota</taxon>
        <taxon>Actinomycetes</taxon>
        <taxon>Pseudonocardiales</taxon>
        <taxon>Pseudonocardiaceae</taxon>
        <taxon>Amycolatopsis</taxon>
    </lineage>
</organism>
<gene>
    <name evidence="2" type="ORF">HNR02_002428</name>
</gene>
<accession>A0A853B2Q5</accession>
<dbReference type="EMBL" id="JACCFK010000001">
    <property type="protein sequence ID" value="NYI89105.1"/>
    <property type="molecule type" value="Genomic_DNA"/>
</dbReference>
<comment type="caution">
    <text evidence="2">The sequence shown here is derived from an EMBL/GenBank/DDBJ whole genome shotgun (WGS) entry which is preliminary data.</text>
</comment>
<dbReference type="GO" id="GO:0007165">
    <property type="term" value="P:signal transduction"/>
    <property type="evidence" value="ECO:0007669"/>
    <property type="project" value="InterPro"/>
</dbReference>
<dbReference type="InterPro" id="IPR000157">
    <property type="entry name" value="TIR_dom"/>
</dbReference>
<protein>
    <recommendedName>
        <fullName evidence="1">TIR domain-containing protein</fullName>
    </recommendedName>
</protein>
<evidence type="ECO:0000313" key="3">
    <source>
        <dbReference type="Proteomes" id="UP000549616"/>
    </source>
</evidence>
<name>A0A853B2Q5_9PSEU</name>
<proteinExistence type="predicted"/>
<dbReference type="AlphaFoldDB" id="A0A853B2Q5"/>
<dbReference type="Gene3D" id="3.40.50.10140">
    <property type="entry name" value="Toll/interleukin-1 receptor homology (TIR) domain"/>
    <property type="match status" value="1"/>
</dbReference>
<dbReference type="PROSITE" id="PS50104">
    <property type="entry name" value="TIR"/>
    <property type="match status" value="1"/>
</dbReference>
<keyword evidence="3" id="KW-1185">Reference proteome</keyword>
<dbReference type="InterPro" id="IPR035897">
    <property type="entry name" value="Toll_tir_struct_dom_sf"/>
</dbReference>
<dbReference type="SUPFAM" id="SSF52200">
    <property type="entry name" value="Toll/Interleukin receptor TIR domain"/>
    <property type="match status" value="1"/>
</dbReference>
<dbReference type="RefSeq" id="WP_179773304.1">
    <property type="nucleotide sequence ID" value="NZ_JACCFK010000001.1"/>
</dbReference>
<dbReference type="Pfam" id="PF13676">
    <property type="entry name" value="TIR_2"/>
    <property type="match status" value="1"/>
</dbReference>
<dbReference type="Proteomes" id="UP000549616">
    <property type="component" value="Unassembled WGS sequence"/>
</dbReference>
<evidence type="ECO:0000313" key="2">
    <source>
        <dbReference type="EMBL" id="NYI89105.1"/>
    </source>
</evidence>
<feature type="domain" description="TIR" evidence="1">
    <location>
        <begin position="6"/>
        <end position="164"/>
    </location>
</feature>
<reference evidence="2 3" key="1">
    <citation type="submission" date="2020-07" db="EMBL/GenBank/DDBJ databases">
        <title>Sequencing the genomes of 1000 actinobacteria strains.</title>
        <authorList>
            <person name="Klenk H.-P."/>
        </authorList>
    </citation>
    <scope>NUCLEOTIDE SEQUENCE [LARGE SCALE GENOMIC DNA]</scope>
    <source>
        <strain evidence="2 3">DSM 104006</strain>
    </source>
</reference>
<sequence length="398" mass="44161">MSLPEQWSDCFWSYVRSDNDNLRGRIDHMRQDLAAQYSLETGEELRIFVDGEDIGWGQDWQETLDIGVGRTAFFIPIVTPNYTKSTSCRDEILKFNAVCQARGVKELILPIVVANPERISKDDPDEVIRIIAAAIYEPFHEVIRCGRDSQQWMEGIHRLVQRLIHAQRRVEEKLPQILSGEIVRAVETVVTDPAAHDLDSDEVTDSPGMLELVEKLTPSLESTAVTLQKAVADFTVVSQLMAEHGERVGEQGNDPVAYKAAILTMAEELGEPARKLEASASGAQRDITETDQLIREIKDVLDRAVQSPLLDEIRASFAASLNGVGEIDGVAQLMDDLARQIATAESISLILKRSLRPARRAVLMLRDSARMAASWRTVIPPESLPPATQVPQPQPPGS</sequence>